<dbReference type="AlphaFoldDB" id="A0A450ZBK7"/>
<dbReference type="Gene3D" id="3.40.50.300">
    <property type="entry name" value="P-loop containing nucleotide triphosphate hydrolases"/>
    <property type="match status" value="1"/>
</dbReference>
<dbReference type="InterPro" id="IPR041685">
    <property type="entry name" value="AAA_GajA/Old/RecF-like"/>
</dbReference>
<dbReference type="EMBL" id="CAADFY010000043">
    <property type="protein sequence ID" value="VFK54495.1"/>
    <property type="molecule type" value="Genomic_DNA"/>
</dbReference>
<gene>
    <name evidence="3" type="ORF">BECKTUN1418D_GA0071000_100730</name>
    <name evidence="2" type="ORF">BECKTUN1418E_GA0071001_100531</name>
    <name evidence="4" type="ORF">BECKTUN1418F_GA0071002_104318</name>
</gene>
<name>A0A450ZBK7_9GAMM</name>
<dbReference type="EMBL" id="CAADFV010000005">
    <property type="protein sequence ID" value="VFK51184.1"/>
    <property type="molecule type" value="Genomic_DNA"/>
</dbReference>
<evidence type="ECO:0000313" key="3">
    <source>
        <dbReference type="EMBL" id="VFK51370.1"/>
    </source>
</evidence>
<feature type="domain" description="Endonuclease GajA/Old nuclease/RecF-like AAA" evidence="1">
    <location>
        <begin position="1"/>
        <end position="63"/>
    </location>
</feature>
<dbReference type="InterPro" id="IPR027417">
    <property type="entry name" value="P-loop_NTPase"/>
</dbReference>
<evidence type="ECO:0000313" key="4">
    <source>
        <dbReference type="EMBL" id="VFK54495.1"/>
    </source>
</evidence>
<dbReference type="EMBL" id="CAADFX010000007">
    <property type="protein sequence ID" value="VFK51370.1"/>
    <property type="molecule type" value="Genomic_DNA"/>
</dbReference>
<organism evidence="2">
    <name type="scientific">Candidatus Kentrum sp. TUN</name>
    <dbReference type="NCBI Taxonomy" id="2126343"/>
    <lineage>
        <taxon>Bacteria</taxon>
        <taxon>Pseudomonadati</taxon>
        <taxon>Pseudomonadota</taxon>
        <taxon>Gammaproteobacteria</taxon>
        <taxon>Candidatus Kentrum</taxon>
    </lineage>
</organism>
<evidence type="ECO:0000259" key="1">
    <source>
        <dbReference type="Pfam" id="PF13175"/>
    </source>
</evidence>
<proteinExistence type="predicted"/>
<dbReference type="SUPFAM" id="SSF52540">
    <property type="entry name" value="P-loop containing nucleoside triphosphate hydrolases"/>
    <property type="match status" value="1"/>
</dbReference>
<dbReference type="Pfam" id="PF13175">
    <property type="entry name" value="AAA_15"/>
    <property type="match status" value="1"/>
</dbReference>
<evidence type="ECO:0000313" key="2">
    <source>
        <dbReference type="EMBL" id="VFK51184.1"/>
    </source>
</evidence>
<reference evidence="2" key="1">
    <citation type="submission" date="2019-02" db="EMBL/GenBank/DDBJ databases">
        <authorList>
            <person name="Gruber-Vodicka R. H."/>
            <person name="Seah K. B. B."/>
        </authorList>
    </citation>
    <scope>NUCLEOTIDE SEQUENCE</scope>
    <source>
        <strain evidence="3">BECK_BY1</strain>
        <strain evidence="2">BECK_BY2</strain>
        <strain evidence="4">BECK_BY3</strain>
    </source>
</reference>
<protein>
    <submittedName>
        <fullName evidence="2">AAA domain-containing protein</fullName>
    </submittedName>
</protein>
<sequence length="108" mass="12486">MITRIDLRYFKCFERLKLPLSSLTLLFGTNASGKSSIFQAFALLHQTMREHEWSTRLMLNGSTLKLGTVSDIIDKVHGRREFEIGIVDEEKVYHWTFSGDRTEMSMGI</sequence>
<accession>A0A450ZBK7</accession>